<evidence type="ECO:0000256" key="2">
    <source>
        <dbReference type="ARBA" id="ARBA00004696"/>
    </source>
</evidence>
<keyword evidence="10" id="KW-0175">Coiled coil</keyword>
<dbReference type="Pfam" id="PF00218">
    <property type="entry name" value="IGPS"/>
    <property type="match status" value="1"/>
</dbReference>
<dbReference type="EMBL" id="JAFBDQ010000002">
    <property type="protein sequence ID" value="MBM7555590.1"/>
    <property type="molecule type" value="Genomic_DNA"/>
</dbReference>
<dbReference type="SUPFAM" id="SSF51366">
    <property type="entry name" value="Ribulose-phoshate binding barrel"/>
    <property type="match status" value="1"/>
</dbReference>
<dbReference type="GO" id="GO:0004640">
    <property type="term" value="F:phosphoribosylanthranilate isomerase activity"/>
    <property type="evidence" value="ECO:0007669"/>
    <property type="project" value="TreeGrafter"/>
</dbReference>
<dbReference type="InterPro" id="IPR001468">
    <property type="entry name" value="Indole-3-GlycerolPSynthase_CS"/>
</dbReference>
<dbReference type="GO" id="GO:0004425">
    <property type="term" value="F:indole-3-glycerol-phosphate synthase activity"/>
    <property type="evidence" value="ECO:0007669"/>
    <property type="project" value="UniProtKB-UniRule"/>
</dbReference>
<dbReference type="InterPro" id="IPR013798">
    <property type="entry name" value="Indole-3-glycerol_P_synth_dom"/>
</dbReference>
<keyword evidence="6 9" id="KW-0822">Tryptophan biosynthesis</keyword>
<keyword evidence="4 9" id="KW-0028">Amino-acid biosynthesis</keyword>
<dbReference type="Gene3D" id="3.20.20.70">
    <property type="entry name" value="Aldolase class I"/>
    <property type="match status" value="1"/>
</dbReference>
<dbReference type="PANTHER" id="PTHR22854:SF2">
    <property type="entry name" value="INDOLE-3-GLYCEROL-PHOSPHATE SYNTHASE"/>
    <property type="match status" value="1"/>
</dbReference>
<keyword evidence="5 9" id="KW-0210">Decarboxylase</keyword>
<dbReference type="InterPro" id="IPR013785">
    <property type="entry name" value="Aldolase_TIM"/>
</dbReference>
<sequence length="256" mass="28523">MILDEIVEQKKQVVEQDKKTESLEQLKNKINQAGETRDFKQSLKQGGISLIAEIKKASPSKGVIKEDFNPLQIAAEYQQAGASALSVLTDQDFFQGELSYLAGVKEEVELPLLRKDFIIDPYQIYQARAYGADAILLIAAILEGEELKEYLDIAQELDLDVLLEVHNRKELEMALDVDADIIGINNRDLKVFEVDLATTLGLKRLISDDKVVISESGIKDRSDINLLAEHEIDGVLVGEALMRSNNISDKVKELIG</sequence>
<name>A0A939BM43_9FIRM</name>
<evidence type="ECO:0000256" key="6">
    <source>
        <dbReference type="ARBA" id="ARBA00022822"/>
    </source>
</evidence>
<dbReference type="EC" id="4.1.1.48" evidence="9"/>
<organism evidence="12 13">
    <name type="scientific">Halanaerobacter jeridensis</name>
    <dbReference type="NCBI Taxonomy" id="706427"/>
    <lineage>
        <taxon>Bacteria</taxon>
        <taxon>Bacillati</taxon>
        <taxon>Bacillota</taxon>
        <taxon>Clostridia</taxon>
        <taxon>Halanaerobiales</taxon>
        <taxon>Halobacteroidaceae</taxon>
        <taxon>Halanaerobacter</taxon>
    </lineage>
</organism>
<evidence type="ECO:0000256" key="5">
    <source>
        <dbReference type="ARBA" id="ARBA00022793"/>
    </source>
</evidence>
<dbReference type="NCBIfam" id="NF001377">
    <property type="entry name" value="PRK00278.2-4"/>
    <property type="match status" value="1"/>
</dbReference>
<dbReference type="RefSeq" id="WP_204700318.1">
    <property type="nucleotide sequence ID" value="NZ_JAFBDQ010000002.1"/>
</dbReference>
<dbReference type="InterPro" id="IPR045186">
    <property type="entry name" value="Indole-3-glycerol_P_synth"/>
</dbReference>
<dbReference type="CDD" id="cd00331">
    <property type="entry name" value="IGPS"/>
    <property type="match status" value="1"/>
</dbReference>
<comment type="similarity">
    <text evidence="3 9">Belongs to the TrpC family.</text>
</comment>
<evidence type="ECO:0000256" key="10">
    <source>
        <dbReference type="SAM" id="Coils"/>
    </source>
</evidence>
<dbReference type="AlphaFoldDB" id="A0A939BM43"/>
<comment type="pathway">
    <text evidence="2 9">Amino-acid biosynthesis; L-tryptophan biosynthesis; L-tryptophan from chorismate: step 4/5.</text>
</comment>
<dbReference type="NCBIfam" id="NF001373">
    <property type="entry name" value="PRK00278.1-6"/>
    <property type="match status" value="1"/>
</dbReference>
<keyword evidence="7 9" id="KW-0057">Aromatic amino acid biosynthesis</keyword>
<gene>
    <name evidence="9" type="primary">trpC</name>
    <name evidence="12" type="ORF">JOC47_000415</name>
</gene>
<dbReference type="GO" id="GO:0000162">
    <property type="term" value="P:L-tryptophan biosynthetic process"/>
    <property type="evidence" value="ECO:0007669"/>
    <property type="project" value="UniProtKB-UniRule"/>
</dbReference>
<reference evidence="12" key="1">
    <citation type="submission" date="2021-01" db="EMBL/GenBank/DDBJ databases">
        <title>Genomic Encyclopedia of Type Strains, Phase IV (KMG-IV): sequencing the most valuable type-strain genomes for metagenomic binning, comparative biology and taxonomic classification.</title>
        <authorList>
            <person name="Goeker M."/>
        </authorList>
    </citation>
    <scope>NUCLEOTIDE SEQUENCE</scope>
    <source>
        <strain evidence="12">DSM 23230</strain>
    </source>
</reference>
<evidence type="ECO:0000313" key="12">
    <source>
        <dbReference type="EMBL" id="MBM7555590.1"/>
    </source>
</evidence>
<dbReference type="HAMAP" id="MF_00134_B">
    <property type="entry name" value="IGPS_B"/>
    <property type="match status" value="1"/>
</dbReference>
<feature type="domain" description="Indole-3-glycerol phosphate synthase" evidence="11">
    <location>
        <begin position="3"/>
        <end position="254"/>
    </location>
</feature>
<keyword evidence="8 9" id="KW-0456">Lyase</keyword>
<keyword evidence="13" id="KW-1185">Reference proteome</keyword>
<accession>A0A939BM43</accession>
<protein>
    <recommendedName>
        <fullName evidence="9">Indole-3-glycerol phosphate synthase</fullName>
        <shortName evidence="9">IGPS</shortName>
        <ecNumber evidence="9">4.1.1.48</ecNumber>
    </recommendedName>
</protein>
<dbReference type="HAMAP" id="MF_00134_A">
    <property type="entry name" value="IGPS_A"/>
    <property type="match status" value="1"/>
</dbReference>
<comment type="caution">
    <text evidence="12">The sequence shown here is derived from an EMBL/GenBank/DDBJ whole genome shotgun (WGS) entry which is preliminary data.</text>
</comment>
<dbReference type="PROSITE" id="PS00614">
    <property type="entry name" value="IGPS"/>
    <property type="match status" value="1"/>
</dbReference>
<dbReference type="PANTHER" id="PTHR22854">
    <property type="entry name" value="TRYPTOPHAN BIOSYNTHESIS PROTEIN"/>
    <property type="match status" value="1"/>
</dbReference>
<evidence type="ECO:0000256" key="8">
    <source>
        <dbReference type="ARBA" id="ARBA00023239"/>
    </source>
</evidence>
<evidence type="ECO:0000256" key="4">
    <source>
        <dbReference type="ARBA" id="ARBA00022605"/>
    </source>
</evidence>
<evidence type="ECO:0000256" key="9">
    <source>
        <dbReference type="HAMAP-Rule" id="MF_00134"/>
    </source>
</evidence>
<evidence type="ECO:0000256" key="3">
    <source>
        <dbReference type="ARBA" id="ARBA00008737"/>
    </source>
</evidence>
<evidence type="ECO:0000256" key="1">
    <source>
        <dbReference type="ARBA" id="ARBA00001633"/>
    </source>
</evidence>
<evidence type="ECO:0000256" key="7">
    <source>
        <dbReference type="ARBA" id="ARBA00023141"/>
    </source>
</evidence>
<proteinExistence type="inferred from homology"/>
<feature type="coiled-coil region" evidence="10">
    <location>
        <begin position="16"/>
        <end position="43"/>
    </location>
</feature>
<dbReference type="FunFam" id="3.20.20.70:FF:000024">
    <property type="entry name" value="Indole-3-glycerol phosphate synthase"/>
    <property type="match status" value="1"/>
</dbReference>
<dbReference type="Proteomes" id="UP000774000">
    <property type="component" value="Unassembled WGS sequence"/>
</dbReference>
<dbReference type="InterPro" id="IPR011060">
    <property type="entry name" value="RibuloseP-bd_barrel"/>
</dbReference>
<evidence type="ECO:0000259" key="11">
    <source>
        <dbReference type="Pfam" id="PF00218"/>
    </source>
</evidence>
<comment type="catalytic activity">
    <reaction evidence="1 9">
        <text>1-(2-carboxyphenylamino)-1-deoxy-D-ribulose 5-phosphate + H(+) = (1S,2R)-1-C-(indol-3-yl)glycerol 3-phosphate + CO2 + H2O</text>
        <dbReference type="Rhea" id="RHEA:23476"/>
        <dbReference type="ChEBI" id="CHEBI:15377"/>
        <dbReference type="ChEBI" id="CHEBI:15378"/>
        <dbReference type="ChEBI" id="CHEBI:16526"/>
        <dbReference type="ChEBI" id="CHEBI:58613"/>
        <dbReference type="ChEBI" id="CHEBI:58866"/>
        <dbReference type="EC" id="4.1.1.48"/>
    </reaction>
</comment>
<evidence type="ECO:0000313" key="13">
    <source>
        <dbReference type="Proteomes" id="UP000774000"/>
    </source>
</evidence>